<keyword evidence="7" id="KW-1015">Disulfide bond</keyword>
<dbReference type="AlphaFoldDB" id="A0A7K9DRQ4"/>
<dbReference type="PANTHER" id="PTHR47609">
    <property type="entry name" value="MICOS COMPLEX SUBUNIT MIC25"/>
    <property type="match status" value="1"/>
</dbReference>
<dbReference type="GO" id="GO:0061617">
    <property type="term" value="C:MICOS complex"/>
    <property type="evidence" value="ECO:0007669"/>
    <property type="project" value="InterPro"/>
</dbReference>
<dbReference type="Proteomes" id="UP000518305">
    <property type="component" value="Unassembled WGS sequence"/>
</dbReference>
<dbReference type="EMBL" id="VWZJ01013391">
    <property type="protein sequence ID" value="NXG66882.1"/>
    <property type="molecule type" value="Genomic_DNA"/>
</dbReference>
<comment type="similarity">
    <text evidence="10">Belongs to the MICOS complex subunit Mic19 family. Metazoan Mic25 subfamily.</text>
</comment>
<sequence>FQLSEDVVNRMKESPQSKRDNQRSPRSSSGTAPSSPAAEGKLRSPTGTVSPSNDSGQKSSAAEQELYRRYEQEQALVQEELLRLAKREREAAGEALNTALQQERNNTKEERQRAAQLVSTSM</sequence>
<evidence type="ECO:0000256" key="8">
    <source>
        <dbReference type="ARBA" id="ARBA00023288"/>
    </source>
</evidence>
<dbReference type="InterPro" id="IPR042860">
    <property type="entry name" value="MIC25"/>
</dbReference>
<organism evidence="12 13">
    <name type="scientific">Hemiprocne comata</name>
    <dbReference type="NCBI Taxonomy" id="243314"/>
    <lineage>
        <taxon>Eukaryota</taxon>
        <taxon>Metazoa</taxon>
        <taxon>Chordata</taxon>
        <taxon>Craniata</taxon>
        <taxon>Vertebrata</taxon>
        <taxon>Euteleostomi</taxon>
        <taxon>Archelosauria</taxon>
        <taxon>Archosauria</taxon>
        <taxon>Dinosauria</taxon>
        <taxon>Saurischia</taxon>
        <taxon>Theropoda</taxon>
        <taxon>Coelurosauria</taxon>
        <taxon>Aves</taxon>
        <taxon>Neognathae</taxon>
        <taxon>Neoaves</taxon>
        <taxon>Strisores</taxon>
        <taxon>Apodiformes</taxon>
        <taxon>Apodidae</taxon>
        <taxon>Hemiprocninae</taxon>
        <taxon>Hemiprocne</taxon>
    </lineage>
</organism>
<evidence type="ECO:0000256" key="10">
    <source>
        <dbReference type="ARBA" id="ARBA00034480"/>
    </source>
</evidence>
<keyword evidence="3" id="KW-0999">Mitochondrion inner membrane</keyword>
<evidence type="ECO:0000256" key="3">
    <source>
        <dbReference type="ARBA" id="ARBA00022792"/>
    </source>
</evidence>
<evidence type="ECO:0000256" key="6">
    <source>
        <dbReference type="ARBA" id="ARBA00023136"/>
    </source>
</evidence>
<evidence type="ECO:0000313" key="12">
    <source>
        <dbReference type="EMBL" id="NXG66882.1"/>
    </source>
</evidence>
<dbReference type="GO" id="GO:0006974">
    <property type="term" value="P:DNA damage response"/>
    <property type="evidence" value="ECO:0007669"/>
    <property type="project" value="TreeGrafter"/>
</dbReference>
<keyword evidence="8" id="KW-0449">Lipoprotein</keyword>
<feature type="region of interest" description="Disordered" evidence="11">
    <location>
        <begin position="1"/>
        <end position="66"/>
    </location>
</feature>
<keyword evidence="6" id="KW-0472">Membrane</keyword>
<evidence type="ECO:0000256" key="5">
    <source>
        <dbReference type="ARBA" id="ARBA00023128"/>
    </source>
</evidence>
<keyword evidence="13" id="KW-1185">Reference proteome</keyword>
<evidence type="ECO:0000256" key="4">
    <source>
        <dbReference type="ARBA" id="ARBA00023054"/>
    </source>
</evidence>
<feature type="non-terminal residue" evidence="12">
    <location>
        <position position="1"/>
    </location>
</feature>
<reference evidence="12 13" key="1">
    <citation type="submission" date="2019-09" db="EMBL/GenBank/DDBJ databases">
        <title>Bird 10,000 Genomes (B10K) Project - Family phase.</title>
        <authorList>
            <person name="Zhang G."/>
        </authorList>
    </citation>
    <scope>NUCLEOTIDE SEQUENCE [LARGE SCALE GENOMIC DNA]</scope>
    <source>
        <strain evidence="12">B10K-DU-001-23</strain>
        <tissue evidence="12">Muscle</tissue>
    </source>
</reference>
<evidence type="ECO:0000256" key="11">
    <source>
        <dbReference type="SAM" id="MobiDB-lite"/>
    </source>
</evidence>
<evidence type="ECO:0000256" key="2">
    <source>
        <dbReference type="ARBA" id="ARBA00022707"/>
    </source>
</evidence>
<dbReference type="Pfam" id="PF05300">
    <property type="entry name" value="MIC19_MIC25"/>
    <property type="match status" value="1"/>
</dbReference>
<keyword evidence="2" id="KW-0519">Myristate</keyword>
<keyword evidence="5" id="KW-0496">Mitochondrion</keyword>
<dbReference type="InterPro" id="IPR007964">
    <property type="entry name" value="MIC19/MIC25"/>
</dbReference>
<evidence type="ECO:0000313" key="13">
    <source>
        <dbReference type="Proteomes" id="UP000518305"/>
    </source>
</evidence>
<feature type="compositionally biased region" description="Low complexity" evidence="11">
    <location>
        <begin position="24"/>
        <end position="38"/>
    </location>
</feature>
<evidence type="ECO:0000256" key="9">
    <source>
        <dbReference type="ARBA" id="ARBA00034476"/>
    </source>
</evidence>
<comment type="function">
    <text evidence="1">Component of the MICOS complex, a large protein complex of the mitochondrial inner membrane that plays crucial roles in the maintenance of crista junctions, inner membrane architecture, and formation of contact sites to the outer membrane.</text>
</comment>
<feature type="compositionally biased region" description="Basic and acidic residues" evidence="11">
    <location>
        <begin position="7"/>
        <end position="23"/>
    </location>
</feature>
<proteinExistence type="inferred from homology"/>
<name>A0A7K9DRQ4_9AVES</name>
<gene>
    <name evidence="12" type="primary">Chchd6</name>
    <name evidence="12" type="ORF">HEMCOM_R14984</name>
</gene>
<dbReference type="GO" id="GO:0042407">
    <property type="term" value="P:cristae formation"/>
    <property type="evidence" value="ECO:0007669"/>
    <property type="project" value="TreeGrafter"/>
</dbReference>
<evidence type="ECO:0000256" key="7">
    <source>
        <dbReference type="ARBA" id="ARBA00023157"/>
    </source>
</evidence>
<accession>A0A7K9DRQ4</accession>
<protein>
    <submittedName>
        <fullName evidence="12">MIC25 protein</fullName>
    </submittedName>
</protein>
<comment type="subcellular location">
    <subcellularLocation>
        <location evidence="9">Mitochondrion inner membrane</location>
        <topology evidence="9">Lipid-anchor</topology>
    </subcellularLocation>
</comment>
<feature type="non-terminal residue" evidence="12">
    <location>
        <position position="122"/>
    </location>
</feature>
<keyword evidence="4" id="KW-0175">Coiled coil</keyword>
<dbReference type="PANTHER" id="PTHR47609:SF1">
    <property type="entry name" value="MICOS COMPLEX SUBUNIT MIC25"/>
    <property type="match status" value="1"/>
</dbReference>
<evidence type="ECO:0000256" key="1">
    <source>
        <dbReference type="ARBA" id="ARBA00002689"/>
    </source>
</evidence>
<feature type="compositionally biased region" description="Polar residues" evidence="11">
    <location>
        <begin position="45"/>
        <end position="62"/>
    </location>
</feature>
<comment type="caution">
    <text evidence="12">The sequence shown here is derived from an EMBL/GenBank/DDBJ whole genome shotgun (WGS) entry which is preliminary data.</text>
</comment>
<feature type="region of interest" description="Disordered" evidence="11">
    <location>
        <begin position="95"/>
        <end position="122"/>
    </location>
</feature>